<reference evidence="1 2" key="1">
    <citation type="submission" date="2024-06" db="EMBL/GenBank/DDBJ databases">
        <title>The Natural Products Discovery Center: Release of the First 8490 Sequenced Strains for Exploring Actinobacteria Biosynthetic Diversity.</title>
        <authorList>
            <person name="Kalkreuter E."/>
            <person name="Kautsar S.A."/>
            <person name="Yang D."/>
            <person name="Bader C.D."/>
            <person name="Teijaro C.N."/>
            <person name="Fluegel L."/>
            <person name="Davis C.M."/>
            <person name="Simpson J.R."/>
            <person name="Lauterbach L."/>
            <person name="Steele A.D."/>
            <person name="Gui C."/>
            <person name="Meng S."/>
            <person name="Li G."/>
            <person name="Viehrig K."/>
            <person name="Ye F."/>
            <person name="Su P."/>
            <person name="Kiefer A.F."/>
            <person name="Nichols A."/>
            <person name="Cepeda A.J."/>
            <person name="Yan W."/>
            <person name="Fan B."/>
            <person name="Jiang Y."/>
            <person name="Adhikari A."/>
            <person name="Zheng C.-J."/>
            <person name="Schuster L."/>
            <person name="Cowan T.M."/>
            <person name="Smanski M.J."/>
            <person name="Chevrette M.G."/>
            <person name="De Carvalho L.P.S."/>
            <person name="Shen B."/>
        </authorList>
    </citation>
    <scope>NUCLEOTIDE SEQUENCE [LARGE SCALE GENOMIC DNA]</scope>
    <source>
        <strain evidence="1 2">NPDC048117</strain>
    </source>
</reference>
<sequence>MRGGAARGRAATGVVGYPARPVLRGVDLTVAPGQLTALVGLNGCG</sequence>
<dbReference type="Gene3D" id="3.40.50.300">
    <property type="entry name" value="P-loop containing nucleotide triphosphate hydrolases"/>
    <property type="match status" value="1"/>
</dbReference>
<dbReference type="InterPro" id="IPR027417">
    <property type="entry name" value="P-loop_NTPase"/>
</dbReference>
<dbReference type="GO" id="GO:0005524">
    <property type="term" value="F:ATP binding"/>
    <property type="evidence" value="ECO:0007669"/>
    <property type="project" value="UniProtKB-KW"/>
</dbReference>
<dbReference type="Proteomes" id="UP001551584">
    <property type="component" value="Unassembled WGS sequence"/>
</dbReference>
<keyword evidence="1" id="KW-0547">Nucleotide-binding</keyword>
<dbReference type="SUPFAM" id="SSF52540">
    <property type="entry name" value="P-loop containing nucleoside triphosphate hydrolases"/>
    <property type="match status" value="1"/>
</dbReference>
<keyword evidence="2" id="KW-1185">Reference proteome</keyword>
<evidence type="ECO:0000313" key="1">
    <source>
        <dbReference type="EMBL" id="MEU9577585.1"/>
    </source>
</evidence>
<comment type="caution">
    <text evidence="1">The sequence shown here is derived from an EMBL/GenBank/DDBJ whole genome shotgun (WGS) entry which is preliminary data.</text>
</comment>
<dbReference type="EMBL" id="JBEZNA010000017">
    <property type="protein sequence ID" value="MEU9577585.1"/>
    <property type="molecule type" value="Genomic_DNA"/>
</dbReference>
<protein>
    <submittedName>
        <fullName evidence="1">ABC transporter ATP-binding protein</fullName>
    </submittedName>
</protein>
<gene>
    <name evidence="1" type="ORF">AB0D95_10020</name>
</gene>
<feature type="non-terminal residue" evidence="1">
    <location>
        <position position="45"/>
    </location>
</feature>
<organism evidence="1 2">
    <name type="scientific">Streptomyces chilikensis</name>
    <dbReference type="NCBI Taxonomy" id="1194079"/>
    <lineage>
        <taxon>Bacteria</taxon>
        <taxon>Bacillati</taxon>
        <taxon>Actinomycetota</taxon>
        <taxon>Actinomycetes</taxon>
        <taxon>Kitasatosporales</taxon>
        <taxon>Streptomycetaceae</taxon>
        <taxon>Streptomyces</taxon>
    </lineage>
</organism>
<name>A0ABV3EN31_9ACTN</name>
<accession>A0ABV3EN31</accession>
<keyword evidence="1" id="KW-0067">ATP-binding</keyword>
<proteinExistence type="predicted"/>
<evidence type="ECO:0000313" key="2">
    <source>
        <dbReference type="Proteomes" id="UP001551584"/>
    </source>
</evidence>